<dbReference type="InterPro" id="IPR051048">
    <property type="entry name" value="Peptidase_S8/S53_subtilisin"/>
</dbReference>
<feature type="active site" description="Charge relay system" evidence="5">
    <location>
        <position position="163"/>
    </location>
</feature>
<dbReference type="InterPro" id="IPR036852">
    <property type="entry name" value="Peptidase_S8/S53_dom_sf"/>
</dbReference>
<dbReference type="RefSeq" id="WP_260900774.1">
    <property type="nucleotide sequence ID" value="NZ_JAOCZP010000001.1"/>
</dbReference>
<dbReference type="PRINTS" id="PR00723">
    <property type="entry name" value="SUBTILISIN"/>
</dbReference>
<comment type="caution">
    <text evidence="8">The sequence shown here is derived from an EMBL/GenBank/DDBJ whole genome shotgun (WGS) entry which is preliminary data.</text>
</comment>
<dbReference type="InterPro" id="IPR000209">
    <property type="entry name" value="Peptidase_S8/S53_dom"/>
</dbReference>
<evidence type="ECO:0000259" key="7">
    <source>
        <dbReference type="Pfam" id="PF00082"/>
    </source>
</evidence>
<feature type="compositionally biased region" description="Pro residues" evidence="6">
    <location>
        <begin position="32"/>
        <end position="46"/>
    </location>
</feature>
<dbReference type="PANTHER" id="PTHR43399:SF4">
    <property type="entry name" value="CELL WALL-ASSOCIATED PROTEASE"/>
    <property type="match status" value="1"/>
</dbReference>
<reference evidence="8 9" key="1">
    <citation type="submission" date="2022-09" db="EMBL/GenBank/DDBJ databases">
        <title>Chelativorans salina sp. nov., a novel slightly halophilic bacterium isolated from a saline lake sediment enrichment.</title>
        <authorList>
            <person name="Gao L."/>
            <person name="Fang B.-Z."/>
            <person name="Li W.-J."/>
        </authorList>
    </citation>
    <scope>NUCLEOTIDE SEQUENCE [LARGE SCALE GENOMIC DNA]</scope>
    <source>
        <strain evidence="8 9">EGI FJ00035</strain>
    </source>
</reference>
<evidence type="ECO:0000256" key="2">
    <source>
        <dbReference type="ARBA" id="ARBA00022670"/>
    </source>
</evidence>
<proteinExistence type="inferred from homology"/>
<feature type="region of interest" description="Disordered" evidence="6">
    <location>
        <begin position="25"/>
        <end position="51"/>
    </location>
</feature>
<evidence type="ECO:0000313" key="8">
    <source>
        <dbReference type="EMBL" id="MCT7374384.1"/>
    </source>
</evidence>
<evidence type="ECO:0000256" key="5">
    <source>
        <dbReference type="PROSITE-ProRule" id="PRU01240"/>
    </source>
</evidence>
<protein>
    <submittedName>
        <fullName evidence="8">S8 family serine peptidase</fullName>
    </submittedName>
</protein>
<dbReference type="EMBL" id="JAOCZP010000001">
    <property type="protein sequence ID" value="MCT7374384.1"/>
    <property type="molecule type" value="Genomic_DNA"/>
</dbReference>
<dbReference type="Pfam" id="PF00082">
    <property type="entry name" value="Peptidase_S8"/>
    <property type="match status" value="1"/>
</dbReference>
<evidence type="ECO:0000256" key="1">
    <source>
        <dbReference type="ARBA" id="ARBA00011073"/>
    </source>
</evidence>
<sequence>MGDTIRRLLAGAACAVIAGCGGGGGSSDPGLGTPPPQEPGPSPSPDPEPDQLTLDAAAAAKYAMGREFGNLDPSHNGEDNHRKRYGYPNGCTAEALRGANCASAGNYLLQNIHFAHTAKLPDGTKLRGQGTRIAVLDSGFDVDHQELEDKDIVAYGDLPVHRHGTAAAAVAAGKKDGKGIMGVAPEAGLHLAALPKDNWVRPVMEATKDAAEHGAVVQNNSWGLAEEYDTAANDQLADFNAAGANFADYADFLSLRLGAPAGDLRDLFESYRDFQKTGVIVFANSNDNELGAAVYPDKNKADVEAWAALPVFPGYEDLREAWLVVSNAFFTVDEKDGSILDAELLSAPCGSAARFCLTSDGTAHAPNPDWGDDGYGVSSGSSLAAPQVSGMIALLAQAFPDLSPAEWTARLLATARTDWKSFQQSIIGEQTFASGITHAYSSLYGHGLPDMKAALAPVGKLSVASGDNVFSGKRTSLAAGIATAAPVIGNGVAKAIAGREVMVIDALGTDFYVPGKALGGKAAATQPAGTADARDMVGNVEQVAGTFAFMERGGGAPVPLHDVTVPKLFFSQSLGHLGGKTAFSRLFPLNGKGRFLQLAGHIGQEGDGSDAAFSLSRLAASDKFATELSFSFGHSAGGFFGAETRGPFVAANNTGSAAAGLSFSAALPDGWSVGVYAELGSSFVRADPTALVDYGASAYASGGLTARRRGVITGRDTVDLYAGVQPRPVAGKADVHLPVGRKDDGTILYDKLTVDLAEADMPLRLGLVYRNRTNNDFDMLFGLNTDFTASREPDPALSLSLGLKKTF</sequence>
<dbReference type="SUPFAM" id="SSF52743">
    <property type="entry name" value="Subtilisin-like"/>
    <property type="match status" value="1"/>
</dbReference>
<dbReference type="PROSITE" id="PS00136">
    <property type="entry name" value="SUBTILASE_ASP"/>
    <property type="match status" value="1"/>
</dbReference>
<keyword evidence="9" id="KW-1185">Reference proteome</keyword>
<dbReference type="PROSITE" id="PS51257">
    <property type="entry name" value="PROKAR_LIPOPROTEIN"/>
    <property type="match status" value="1"/>
</dbReference>
<organism evidence="8 9">
    <name type="scientific">Chelativorans salis</name>
    <dbReference type="NCBI Taxonomy" id="2978478"/>
    <lineage>
        <taxon>Bacteria</taxon>
        <taxon>Pseudomonadati</taxon>
        <taxon>Pseudomonadota</taxon>
        <taxon>Alphaproteobacteria</taxon>
        <taxon>Hyphomicrobiales</taxon>
        <taxon>Phyllobacteriaceae</taxon>
        <taxon>Chelativorans</taxon>
    </lineage>
</organism>
<keyword evidence="4 5" id="KW-0720">Serine protease</keyword>
<name>A0ABT2LK35_9HYPH</name>
<keyword evidence="3 5" id="KW-0378">Hydrolase</keyword>
<dbReference type="InterPro" id="IPR023827">
    <property type="entry name" value="Peptidase_S8_Asp-AS"/>
</dbReference>
<keyword evidence="2 5" id="KW-0645">Protease</keyword>
<dbReference type="InterPro" id="IPR015500">
    <property type="entry name" value="Peptidase_S8_subtilisin-rel"/>
</dbReference>
<accession>A0ABT2LK35</accession>
<gene>
    <name evidence="8" type="ORF">N5A92_04975</name>
</gene>
<evidence type="ECO:0000256" key="4">
    <source>
        <dbReference type="ARBA" id="ARBA00022825"/>
    </source>
</evidence>
<dbReference type="PROSITE" id="PS51892">
    <property type="entry name" value="SUBTILASE"/>
    <property type="match status" value="1"/>
</dbReference>
<dbReference type="Proteomes" id="UP001320831">
    <property type="component" value="Unassembled WGS sequence"/>
</dbReference>
<dbReference type="PANTHER" id="PTHR43399">
    <property type="entry name" value="SUBTILISIN-RELATED"/>
    <property type="match status" value="1"/>
</dbReference>
<evidence type="ECO:0000313" key="9">
    <source>
        <dbReference type="Proteomes" id="UP001320831"/>
    </source>
</evidence>
<feature type="active site" description="Charge relay system" evidence="5">
    <location>
        <position position="382"/>
    </location>
</feature>
<evidence type="ECO:0000256" key="6">
    <source>
        <dbReference type="SAM" id="MobiDB-lite"/>
    </source>
</evidence>
<evidence type="ECO:0000256" key="3">
    <source>
        <dbReference type="ARBA" id="ARBA00022801"/>
    </source>
</evidence>
<feature type="active site" description="Charge relay system" evidence="5">
    <location>
        <position position="137"/>
    </location>
</feature>
<feature type="domain" description="Peptidase S8/S53" evidence="7">
    <location>
        <begin position="128"/>
        <end position="423"/>
    </location>
</feature>
<dbReference type="Gene3D" id="3.40.50.200">
    <property type="entry name" value="Peptidase S8/S53 domain"/>
    <property type="match status" value="1"/>
</dbReference>
<comment type="similarity">
    <text evidence="1 5">Belongs to the peptidase S8 family.</text>
</comment>